<dbReference type="SUPFAM" id="SSF103473">
    <property type="entry name" value="MFS general substrate transporter"/>
    <property type="match status" value="1"/>
</dbReference>
<evidence type="ECO:0000313" key="12">
    <source>
        <dbReference type="EMBL" id="PRX13375.1"/>
    </source>
</evidence>
<keyword evidence="3" id="KW-0813">Transport</keyword>
<keyword evidence="5" id="KW-0762">Sugar transport</keyword>
<evidence type="ECO:0000313" key="13">
    <source>
        <dbReference type="Proteomes" id="UP000239415"/>
    </source>
</evidence>
<feature type="transmembrane region" description="Helical" evidence="10">
    <location>
        <begin position="159"/>
        <end position="179"/>
    </location>
</feature>
<dbReference type="PROSITE" id="PS50850">
    <property type="entry name" value="MFS"/>
    <property type="match status" value="1"/>
</dbReference>
<name>A0A2T0JY28_9ACTN</name>
<feature type="transmembrane region" description="Helical" evidence="10">
    <location>
        <begin position="34"/>
        <end position="54"/>
    </location>
</feature>
<dbReference type="Gene3D" id="1.20.1250.20">
    <property type="entry name" value="MFS general substrate transporter like domains"/>
    <property type="match status" value="2"/>
</dbReference>
<dbReference type="AlphaFoldDB" id="A0A2T0JY28"/>
<dbReference type="PANTHER" id="PTHR23535:SF2">
    <property type="entry name" value="SUGAR EFFLUX TRANSPORTER A-RELATED"/>
    <property type="match status" value="1"/>
</dbReference>
<evidence type="ECO:0000256" key="2">
    <source>
        <dbReference type="ARBA" id="ARBA00006523"/>
    </source>
</evidence>
<dbReference type="InterPro" id="IPR036259">
    <property type="entry name" value="MFS_trans_sf"/>
</dbReference>
<feature type="transmembrane region" description="Helical" evidence="10">
    <location>
        <begin position="132"/>
        <end position="153"/>
    </location>
</feature>
<feature type="transmembrane region" description="Helical" evidence="10">
    <location>
        <begin position="324"/>
        <end position="342"/>
    </location>
</feature>
<feature type="transmembrane region" description="Helical" evidence="10">
    <location>
        <begin position="236"/>
        <end position="258"/>
    </location>
</feature>
<dbReference type="GO" id="GO:0005886">
    <property type="term" value="C:plasma membrane"/>
    <property type="evidence" value="ECO:0007669"/>
    <property type="project" value="UniProtKB-SubCell"/>
</dbReference>
<evidence type="ECO:0000256" key="5">
    <source>
        <dbReference type="ARBA" id="ARBA00022597"/>
    </source>
</evidence>
<evidence type="ECO:0000256" key="4">
    <source>
        <dbReference type="ARBA" id="ARBA00022475"/>
    </source>
</evidence>
<evidence type="ECO:0000256" key="9">
    <source>
        <dbReference type="SAM" id="MobiDB-lite"/>
    </source>
</evidence>
<dbReference type="Proteomes" id="UP000239415">
    <property type="component" value="Unassembled WGS sequence"/>
</dbReference>
<keyword evidence="8 10" id="KW-0472">Membrane</keyword>
<feature type="transmembrane region" description="Helical" evidence="10">
    <location>
        <begin position="66"/>
        <end position="84"/>
    </location>
</feature>
<evidence type="ECO:0000256" key="3">
    <source>
        <dbReference type="ARBA" id="ARBA00022448"/>
    </source>
</evidence>
<dbReference type="PANTHER" id="PTHR23535">
    <property type="entry name" value="SUGAR EFFLUX TRANSPORTER A-RELATED"/>
    <property type="match status" value="1"/>
</dbReference>
<feature type="transmembrane region" description="Helical" evidence="10">
    <location>
        <begin position="90"/>
        <end position="111"/>
    </location>
</feature>
<keyword evidence="4" id="KW-1003">Cell membrane</keyword>
<evidence type="ECO:0000256" key="1">
    <source>
        <dbReference type="ARBA" id="ARBA00004651"/>
    </source>
</evidence>
<dbReference type="Pfam" id="PF07690">
    <property type="entry name" value="MFS_1"/>
    <property type="match status" value="1"/>
</dbReference>
<feature type="transmembrane region" description="Helical" evidence="10">
    <location>
        <begin position="200"/>
        <end position="224"/>
    </location>
</feature>
<keyword evidence="6 10" id="KW-0812">Transmembrane</keyword>
<accession>A0A2T0JY28</accession>
<feature type="region of interest" description="Disordered" evidence="9">
    <location>
        <begin position="376"/>
        <end position="424"/>
    </location>
</feature>
<dbReference type="InterPro" id="IPR020846">
    <property type="entry name" value="MFS_dom"/>
</dbReference>
<evidence type="ECO:0000256" key="10">
    <source>
        <dbReference type="SAM" id="Phobius"/>
    </source>
</evidence>
<feature type="transmembrane region" description="Helical" evidence="10">
    <location>
        <begin position="348"/>
        <end position="371"/>
    </location>
</feature>
<dbReference type="InterPro" id="IPR011701">
    <property type="entry name" value="MFS"/>
</dbReference>
<dbReference type="EMBL" id="PVMZ01000025">
    <property type="protein sequence ID" value="PRX13375.1"/>
    <property type="molecule type" value="Genomic_DNA"/>
</dbReference>
<keyword evidence="7 10" id="KW-1133">Transmembrane helix</keyword>
<feature type="transmembrane region" description="Helical" evidence="10">
    <location>
        <begin position="265"/>
        <end position="284"/>
    </location>
</feature>
<organism evidence="12 13">
    <name type="scientific">Actinoplanes italicus</name>
    <dbReference type="NCBI Taxonomy" id="113567"/>
    <lineage>
        <taxon>Bacteria</taxon>
        <taxon>Bacillati</taxon>
        <taxon>Actinomycetota</taxon>
        <taxon>Actinomycetes</taxon>
        <taxon>Micromonosporales</taxon>
        <taxon>Micromonosporaceae</taxon>
        <taxon>Actinoplanes</taxon>
    </lineage>
</organism>
<evidence type="ECO:0000256" key="8">
    <source>
        <dbReference type="ARBA" id="ARBA00023136"/>
    </source>
</evidence>
<feature type="compositionally biased region" description="Low complexity" evidence="9">
    <location>
        <begin position="399"/>
        <end position="410"/>
    </location>
</feature>
<comment type="subcellular location">
    <subcellularLocation>
        <location evidence="1">Cell membrane</location>
        <topology evidence="1">Multi-pass membrane protein</topology>
    </subcellularLocation>
</comment>
<evidence type="ECO:0000259" key="11">
    <source>
        <dbReference type="PROSITE" id="PS50850"/>
    </source>
</evidence>
<gene>
    <name evidence="12" type="ORF">CLV67_12587</name>
</gene>
<evidence type="ECO:0000256" key="7">
    <source>
        <dbReference type="ARBA" id="ARBA00022989"/>
    </source>
</evidence>
<keyword evidence="13" id="KW-1185">Reference proteome</keyword>
<protein>
    <submittedName>
        <fullName evidence="12">SET family sugar efflux transporter-like MFS transporter</fullName>
    </submittedName>
</protein>
<reference evidence="12 13" key="1">
    <citation type="submission" date="2018-03" db="EMBL/GenBank/DDBJ databases">
        <title>Genomic Encyclopedia of Archaeal and Bacterial Type Strains, Phase II (KMG-II): from individual species to whole genera.</title>
        <authorList>
            <person name="Goeker M."/>
        </authorList>
    </citation>
    <scope>NUCLEOTIDE SEQUENCE [LARGE SCALE GENOMIC DNA]</scope>
    <source>
        <strain evidence="12 13">DSM 43146</strain>
    </source>
</reference>
<dbReference type="GO" id="GO:0022857">
    <property type="term" value="F:transmembrane transporter activity"/>
    <property type="evidence" value="ECO:0007669"/>
    <property type="project" value="InterPro"/>
</dbReference>
<feature type="domain" description="Major facilitator superfamily (MFS) profile" evidence="11">
    <location>
        <begin position="198"/>
        <end position="424"/>
    </location>
</feature>
<evidence type="ECO:0000256" key="6">
    <source>
        <dbReference type="ARBA" id="ARBA00022692"/>
    </source>
</evidence>
<proteinExistence type="inferred from homology"/>
<sequence>MSLAVAVLLLGVADSMVGSYFVLFVTEVAGLTPLQTGLFVSIHGAGGILIAWLAGRGFDVRPSRGYAAAAMLSGGVALWLMTVIRSYPLLILLAVTLLGALAAAFPQLFSLARHVLGDGPAAGRSVPLLRSVWSLAWATGPLLGAAVLTAAGFSAILRSAAVVLVVAAVWVLVAVPPPGPPGPPGRHGADPGPGLPRTAAVLLTGSVTLFYTAMFAGSVALPLFVTRDLAQSDSAVGVLFSVCAAVEVVAALLLAAVPARISQRLVILAGMSGFVFFFAVTVAARGLALLIVGQVIRGIAVAVVGAAGIRWFQDVMAPATGRATTLFSNATTAGMVVAGVFAGGAVSLLGYTGTLLLCGAVTMGAAVTFALGTAAHSGRPPPQAGSPSSPLGGPPPLPGGAAAEPPGGHPSAHRVPRHPAAGTG</sequence>
<comment type="caution">
    <text evidence="12">The sequence shown here is derived from an EMBL/GenBank/DDBJ whole genome shotgun (WGS) entry which is preliminary data.</text>
</comment>
<feature type="transmembrane region" description="Helical" evidence="10">
    <location>
        <begin position="290"/>
        <end position="312"/>
    </location>
</feature>
<comment type="similarity">
    <text evidence="2">Belongs to the major facilitator superfamily. Set transporter family.</text>
</comment>